<dbReference type="Gene3D" id="1.10.10.10">
    <property type="entry name" value="Winged helix-like DNA-binding domain superfamily/Winged helix DNA-binding domain"/>
    <property type="match status" value="1"/>
</dbReference>
<keyword evidence="2" id="KW-0805">Transcription regulation</keyword>
<evidence type="ECO:0000256" key="3">
    <source>
        <dbReference type="ARBA" id="ARBA00023125"/>
    </source>
</evidence>
<dbReference type="EMBL" id="LAKJ01000004">
    <property type="protein sequence ID" value="KKI64885.1"/>
    <property type="molecule type" value="Genomic_DNA"/>
</dbReference>
<evidence type="ECO:0000256" key="4">
    <source>
        <dbReference type="ARBA" id="ARBA00023163"/>
    </source>
</evidence>
<dbReference type="Pfam" id="PF04198">
    <property type="entry name" value="Sugar-bind"/>
    <property type="match status" value="1"/>
</dbReference>
<organism evidence="7 8">
    <name type="scientific">Staphylococcus cohnii subsp. cohnii</name>
    <dbReference type="NCBI Taxonomy" id="74704"/>
    <lineage>
        <taxon>Bacteria</taxon>
        <taxon>Bacillati</taxon>
        <taxon>Bacillota</taxon>
        <taxon>Bacilli</taxon>
        <taxon>Bacillales</taxon>
        <taxon>Staphylococcaceae</taxon>
        <taxon>Staphylococcus</taxon>
        <taxon>Staphylococcus cohnii species complex</taxon>
    </lineage>
</organism>
<accession>A0A0M2P3U6</accession>
<keyword evidence="4" id="KW-0804">Transcription</keyword>
<evidence type="ECO:0000259" key="5">
    <source>
        <dbReference type="Pfam" id="PF04198"/>
    </source>
</evidence>
<dbReference type="InterPro" id="IPR048715">
    <property type="entry name" value="CggR_N"/>
</dbReference>
<evidence type="ECO:0000313" key="7">
    <source>
        <dbReference type="EMBL" id="KKI64885.1"/>
    </source>
</evidence>
<evidence type="ECO:0000259" key="6">
    <source>
        <dbReference type="Pfam" id="PF21715"/>
    </source>
</evidence>
<dbReference type="GO" id="GO:0003677">
    <property type="term" value="F:DNA binding"/>
    <property type="evidence" value="ECO:0007669"/>
    <property type="project" value="UniProtKB-KW"/>
</dbReference>
<sequence>MKDLIKIQQKLVPEIVEKMYRRFSILTTIAQYQPVGRRSLSEYMDLTERVLRSETDVLKKQALIKVKPTGMEITEAGETTVRQLNSYFNVYSDDHHLAQIIKEKYDIKDVYVIPGDSDTDKTVKIELSKQAGQLVEDVLYDHATVAVTGGSTMAYVSESMHRQPYDVFFVPARGGLGENVVYQANTIAASMAQQTDGDYTTLYVPDNVSETTYNTLMLEPSVIHTLEKIKEANITIHGIGDALKMARRRQSPSEVIEKLQHHNASGEAFGYYFDEQGQIVHKVKTIGLQLEDLVSKKFIFAVAGGKSKGEAIKAYLSIAPKNTVLITDEGAASIIANNSNKK</sequence>
<dbReference type="RefSeq" id="WP_019469449.1">
    <property type="nucleotide sequence ID" value="NZ_LAKJ01000004.1"/>
</dbReference>
<dbReference type="PATRIC" id="fig|74704.6.peg.2126"/>
<dbReference type="SUPFAM" id="SSF100950">
    <property type="entry name" value="NagB/RpiA/CoA transferase-like"/>
    <property type="match status" value="1"/>
</dbReference>
<evidence type="ECO:0000313" key="8">
    <source>
        <dbReference type="Proteomes" id="UP000034455"/>
    </source>
</evidence>
<dbReference type="Gene3D" id="3.40.50.1360">
    <property type="match status" value="1"/>
</dbReference>
<dbReference type="AlphaFoldDB" id="A0A0M2P3U6"/>
<evidence type="ECO:0000256" key="2">
    <source>
        <dbReference type="ARBA" id="ARBA00023015"/>
    </source>
</evidence>
<feature type="domain" description="Sugar-binding" evidence="5">
    <location>
        <begin position="93"/>
        <end position="335"/>
    </location>
</feature>
<dbReference type="SUPFAM" id="SSF46785">
    <property type="entry name" value="Winged helix' DNA-binding domain"/>
    <property type="match status" value="1"/>
</dbReference>
<gene>
    <name evidence="7" type="ORF">UF66_2068</name>
</gene>
<dbReference type="GO" id="GO:0030246">
    <property type="term" value="F:carbohydrate binding"/>
    <property type="evidence" value="ECO:0007669"/>
    <property type="project" value="InterPro"/>
</dbReference>
<dbReference type="Pfam" id="PF21715">
    <property type="entry name" value="CggR_N"/>
    <property type="match status" value="1"/>
</dbReference>
<comment type="similarity">
    <text evidence="1">Belongs to the SorC transcriptional regulatory family.</text>
</comment>
<dbReference type="InterPro" id="IPR007324">
    <property type="entry name" value="Sugar-bd_dom_put"/>
</dbReference>
<protein>
    <submittedName>
        <fullName evidence="7">Central glycolytic genes regulator</fullName>
    </submittedName>
</protein>
<dbReference type="PANTHER" id="PTHR34294:SF5">
    <property type="entry name" value="CENTRAL GLYCOLYTIC GENES REGULATOR"/>
    <property type="match status" value="1"/>
</dbReference>
<proteinExistence type="inferred from homology"/>
<dbReference type="PANTHER" id="PTHR34294">
    <property type="entry name" value="TRANSCRIPTIONAL REGULATOR-RELATED"/>
    <property type="match status" value="1"/>
</dbReference>
<feature type="domain" description="CggR N-terminal DNA binding" evidence="6">
    <location>
        <begin position="19"/>
        <end position="86"/>
    </location>
</feature>
<dbReference type="Proteomes" id="UP000034455">
    <property type="component" value="Unassembled WGS sequence"/>
</dbReference>
<keyword evidence="3" id="KW-0238">DNA-binding</keyword>
<comment type="caution">
    <text evidence="7">The sequence shown here is derived from an EMBL/GenBank/DDBJ whole genome shotgun (WGS) entry which is preliminary data.</text>
</comment>
<name>A0A0M2P3U6_STACC</name>
<dbReference type="InterPro" id="IPR051054">
    <property type="entry name" value="SorC_transcr_regulators"/>
</dbReference>
<dbReference type="InterPro" id="IPR036388">
    <property type="entry name" value="WH-like_DNA-bd_sf"/>
</dbReference>
<evidence type="ECO:0000256" key="1">
    <source>
        <dbReference type="ARBA" id="ARBA00010466"/>
    </source>
</evidence>
<dbReference type="InterPro" id="IPR037171">
    <property type="entry name" value="NagB/RpiA_transferase-like"/>
</dbReference>
<dbReference type="InterPro" id="IPR036390">
    <property type="entry name" value="WH_DNA-bd_sf"/>
</dbReference>
<reference evidence="7 8" key="1">
    <citation type="submission" date="2015-03" db="EMBL/GenBank/DDBJ databases">
        <title>Genome Assembly of Staphylococcus cohnii subsp. cohnii strain G22B2.</title>
        <authorList>
            <person name="Nair G."/>
            <person name="Kaur G."/>
            <person name="Khatri I."/>
            <person name="Singh N.K."/>
            <person name="Sathyabama S."/>
            <person name="Maurya S.K."/>
            <person name="Subramanian S."/>
            <person name="Agrewala J.N."/>
            <person name="Mayilraj S."/>
        </authorList>
    </citation>
    <scope>NUCLEOTIDE SEQUENCE [LARGE SCALE GENOMIC DNA]</scope>
    <source>
        <strain evidence="7 8">G22B2</strain>
    </source>
</reference>